<dbReference type="Pfam" id="PF07715">
    <property type="entry name" value="Plug"/>
    <property type="match status" value="1"/>
</dbReference>
<dbReference type="RefSeq" id="WP_369331680.1">
    <property type="nucleotide sequence ID" value="NZ_JAULBC010000008.1"/>
</dbReference>
<accession>A0ABV3ZK50</accession>
<keyword evidence="3" id="KW-0998">Cell outer membrane</keyword>
<evidence type="ECO:0000256" key="1">
    <source>
        <dbReference type="ARBA" id="ARBA00004442"/>
    </source>
</evidence>
<evidence type="ECO:0000313" key="8">
    <source>
        <dbReference type="EMBL" id="MEX6690266.1"/>
    </source>
</evidence>
<reference evidence="8 9" key="1">
    <citation type="submission" date="2023-07" db="EMBL/GenBank/DDBJ databases">
        <authorList>
            <person name="Lian W.-H."/>
        </authorList>
    </citation>
    <scope>NUCLEOTIDE SEQUENCE [LARGE SCALE GENOMIC DNA]</scope>
    <source>
        <strain evidence="8 9">SYSU DXS3180</strain>
    </source>
</reference>
<evidence type="ECO:0000256" key="3">
    <source>
        <dbReference type="ARBA" id="ARBA00023237"/>
    </source>
</evidence>
<evidence type="ECO:0000313" key="9">
    <source>
        <dbReference type="Proteomes" id="UP001560573"/>
    </source>
</evidence>
<dbReference type="InterPro" id="IPR000531">
    <property type="entry name" value="Beta-barrel_TonB"/>
</dbReference>
<keyword evidence="5" id="KW-0732">Signal</keyword>
<evidence type="ECO:0000259" key="7">
    <source>
        <dbReference type="Pfam" id="PF07715"/>
    </source>
</evidence>
<dbReference type="Gene3D" id="2.170.130.10">
    <property type="entry name" value="TonB-dependent receptor, plug domain"/>
    <property type="match status" value="1"/>
</dbReference>
<gene>
    <name evidence="8" type="ORF">QTN47_22340</name>
</gene>
<feature type="chain" id="PRO_5045847406" evidence="5">
    <location>
        <begin position="24"/>
        <end position="931"/>
    </location>
</feature>
<keyword evidence="9" id="KW-1185">Reference proteome</keyword>
<protein>
    <submittedName>
        <fullName evidence="8">TonB-dependent receptor</fullName>
    </submittedName>
</protein>
<organism evidence="8 9">
    <name type="scientific">Danxiaibacter flavus</name>
    <dbReference type="NCBI Taxonomy" id="3049108"/>
    <lineage>
        <taxon>Bacteria</taxon>
        <taxon>Pseudomonadati</taxon>
        <taxon>Bacteroidota</taxon>
        <taxon>Chitinophagia</taxon>
        <taxon>Chitinophagales</taxon>
        <taxon>Chitinophagaceae</taxon>
        <taxon>Danxiaibacter</taxon>
    </lineage>
</organism>
<comment type="caution">
    <text evidence="8">The sequence shown here is derived from an EMBL/GenBank/DDBJ whole genome shotgun (WGS) entry which is preliminary data.</text>
</comment>
<dbReference type="PANTHER" id="PTHR40980:SF5">
    <property type="entry name" value="TONB-DEPENDENT RECEPTOR"/>
    <property type="match status" value="1"/>
</dbReference>
<sequence>MRNIRLIPLIVLLLSFTQLSAQALRLSGKVVDEENGSPVVGASIVVTETKKGVRTDVEGRFFINIEQGKNYTLTVSSIGYASKAINEISQDNIKSGTLGDILLKRSNNQLQAVVVTSSARKETAASLYLAQKNSSSISDGISSEIIKRSPDKSTGEVLKRVSGASVQDNKFVVIRGLNERYNVALLNNSILPSTEPDKKAFSFDIIPSSLIDNLVIYKSPLPDLPGDFSGGAIKITTKDYPAKPISELSVSIGFNSLTTFKNFYNSYPKGSLDWLGFFDDSRLMPGSYYRHRGASFINLPNDQKNAITKQFPNTFGTEAAYQSLPNFGFSYTGGNTKILKENKKLGYIYAISYNEGRRVSDRVRTDYQTQADQDYTYQYNTNNYDVRNNLSALLNVTYAYGRSKISLKNLFNNDFVKTAGIREGVNKLNFDPFYIKSNNSEATGNGIVNSSLEGTHSLNSGWTVDWNGSFGYTYRWQPDQRILAFRSPEGIKDNYYLSLSNENSPEIRNAGRVYSYLQEYIYGANVNVTKQFRWLGQTQKLKMGSANYYRDRNVEVDALGYAGFTTNVKINETKETTFNNIFSPENIEKYNLTVANIGTNSTDYNAHALLNAGYIMLDNKFSDRVKLTWGARVENYSQKLIALNKADVNVSNLDVLPSFLFTFALNNKSNLRLAASEAVNRPEFRELASYSVYDYDNNLSITGNPNLVRSKNTNADLRYEWFPSAGDIVSISAFYKYFDKPIEQTNQGNDVLSYANANNAYIYGTELELRKKLDFFGSSILDHFTFYANAAYIRGSVKFSTMTVNSPLQGQSPYLVNGGITYSTKNDDFVVNALYNRIGPRLRFRAVSDAGKNIFEKPRDVIDLQLTKKFYGSKLEIKLTVSDLLAQANQWYYKFESGTSNTGYNPSTDKIIYAYKYGTTSTLAIRYNFGR</sequence>
<evidence type="ECO:0000259" key="6">
    <source>
        <dbReference type="Pfam" id="PF00593"/>
    </source>
</evidence>
<dbReference type="InterPro" id="IPR037066">
    <property type="entry name" value="Plug_dom_sf"/>
</dbReference>
<dbReference type="InterPro" id="IPR036942">
    <property type="entry name" value="Beta-barrel_TonB_sf"/>
</dbReference>
<evidence type="ECO:0000256" key="5">
    <source>
        <dbReference type="SAM" id="SignalP"/>
    </source>
</evidence>
<feature type="domain" description="TonB-dependent receptor plug" evidence="7">
    <location>
        <begin position="134"/>
        <end position="228"/>
    </location>
</feature>
<dbReference type="EMBL" id="JAULBC010000008">
    <property type="protein sequence ID" value="MEX6690266.1"/>
    <property type="molecule type" value="Genomic_DNA"/>
</dbReference>
<keyword evidence="2 4" id="KW-0472">Membrane</keyword>
<feature type="signal peptide" evidence="5">
    <location>
        <begin position="1"/>
        <end position="23"/>
    </location>
</feature>
<dbReference type="SUPFAM" id="SSF56935">
    <property type="entry name" value="Porins"/>
    <property type="match status" value="1"/>
</dbReference>
<keyword evidence="8" id="KW-0675">Receptor</keyword>
<comment type="subcellular location">
    <subcellularLocation>
        <location evidence="1 4">Cell outer membrane</location>
    </subcellularLocation>
</comment>
<evidence type="ECO:0000256" key="2">
    <source>
        <dbReference type="ARBA" id="ARBA00023136"/>
    </source>
</evidence>
<comment type="similarity">
    <text evidence="4">Belongs to the TonB-dependent receptor family.</text>
</comment>
<feature type="domain" description="TonB-dependent receptor-like beta-barrel" evidence="6">
    <location>
        <begin position="429"/>
        <end position="868"/>
    </location>
</feature>
<keyword evidence="4" id="KW-0798">TonB box</keyword>
<dbReference type="Pfam" id="PF00593">
    <property type="entry name" value="TonB_dep_Rec_b-barrel"/>
    <property type="match status" value="1"/>
</dbReference>
<dbReference type="Gene3D" id="2.40.170.20">
    <property type="entry name" value="TonB-dependent receptor, beta-barrel domain"/>
    <property type="match status" value="1"/>
</dbReference>
<dbReference type="Pfam" id="PF13715">
    <property type="entry name" value="CarbopepD_reg_2"/>
    <property type="match status" value="1"/>
</dbReference>
<dbReference type="PANTHER" id="PTHR40980">
    <property type="entry name" value="PLUG DOMAIN-CONTAINING PROTEIN"/>
    <property type="match status" value="1"/>
</dbReference>
<evidence type="ECO:0000256" key="4">
    <source>
        <dbReference type="RuleBase" id="RU003357"/>
    </source>
</evidence>
<dbReference type="InterPro" id="IPR008969">
    <property type="entry name" value="CarboxyPept-like_regulatory"/>
</dbReference>
<proteinExistence type="inferred from homology"/>
<name>A0ABV3ZK50_9BACT</name>
<dbReference type="InterPro" id="IPR012910">
    <property type="entry name" value="Plug_dom"/>
</dbReference>
<dbReference type="Proteomes" id="UP001560573">
    <property type="component" value="Unassembled WGS sequence"/>
</dbReference>
<dbReference type="Gene3D" id="2.60.40.1120">
    <property type="entry name" value="Carboxypeptidase-like, regulatory domain"/>
    <property type="match status" value="1"/>
</dbReference>
<dbReference type="SUPFAM" id="SSF49464">
    <property type="entry name" value="Carboxypeptidase regulatory domain-like"/>
    <property type="match status" value="1"/>
</dbReference>